<keyword evidence="2" id="KW-1185">Reference proteome</keyword>
<comment type="caution">
    <text evidence="1">The sequence shown here is derived from an EMBL/GenBank/DDBJ whole genome shotgun (WGS) entry which is preliminary data.</text>
</comment>
<gene>
    <name evidence="1" type="ORF">HPB47_022840</name>
</gene>
<dbReference type="EMBL" id="JABSTQ010009338">
    <property type="protein sequence ID" value="KAG0430279.1"/>
    <property type="molecule type" value="Genomic_DNA"/>
</dbReference>
<name>A0AC60Q9D5_IXOPE</name>
<evidence type="ECO:0000313" key="2">
    <source>
        <dbReference type="Proteomes" id="UP000805193"/>
    </source>
</evidence>
<organism evidence="1 2">
    <name type="scientific">Ixodes persulcatus</name>
    <name type="common">Taiga tick</name>
    <dbReference type="NCBI Taxonomy" id="34615"/>
    <lineage>
        <taxon>Eukaryota</taxon>
        <taxon>Metazoa</taxon>
        <taxon>Ecdysozoa</taxon>
        <taxon>Arthropoda</taxon>
        <taxon>Chelicerata</taxon>
        <taxon>Arachnida</taxon>
        <taxon>Acari</taxon>
        <taxon>Parasitiformes</taxon>
        <taxon>Ixodida</taxon>
        <taxon>Ixodoidea</taxon>
        <taxon>Ixodidae</taxon>
        <taxon>Ixodinae</taxon>
        <taxon>Ixodes</taxon>
    </lineage>
</organism>
<evidence type="ECO:0000313" key="1">
    <source>
        <dbReference type="EMBL" id="KAG0430279.1"/>
    </source>
</evidence>
<protein>
    <submittedName>
        <fullName evidence="1">Uncharacterized protein</fullName>
    </submittedName>
</protein>
<reference evidence="1 2" key="1">
    <citation type="journal article" date="2020" name="Cell">
        <title>Large-Scale Comparative Analyses of Tick Genomes Elucidate Their Genetic Diversity and Vector Capacities.</title>
        <authorList>
            <consortium name="Tick Genome and Microbiome Consortium (TIGMIC)"/>
            <person name="Jia N."/>
            <person name="Wang J."/>
            <person name="Shi W."/>
            <person name="Du L."/>
            <person name="Sun Y."/>
            <person name="Zhan W."/>
            <person name="Jiang J.F."/>
            <person name="Wang Q."/>
            <person name="Zhang B."/>
            <person name="Ji P."/>
            <person name="Bell-Sakyi L."/>
            <person name="Cui X.M."/>
            <person name="Yuan T.T."/>
            <person name="Jiang B.G."/>
            <person name="Yang W.F."/>
            <person name="Lam T.T."/>
            <person name="Chang Q.C."/>
            <person name="Ding S.J."/>
            <person name="Wang X.J."/>
            <person name="Zhu J.G."/>
            <person name="Ruan X.D."/>
            <person name="Zhao L."/>
            <person name="Wei J.T."/>
            <person name="Ye R.Z."/>
            <person name="Que T.C."/>
            <person name="Du C.H."/>
            <person name="Zhou Y.H."/>
            <person name="Cheng J.X."/>
            <person name="Dai P.F."/>
            <person name="Guo W.B."/>
            <person name="Han X.H."/>
            <person name="Huang E.J."/>
            <person name="Li L.F."/>
            <person name="Wei W."/>
            <person name="Gao Y.C."/>
            <person name="Liu J.Z."/>
            <person name="Shao H.Z."/>
            <person name="Wang X."/>
            <person name="Wang C.C."/>
            <person name="Yang T.C."/>
            <person name="Huo Q.B."/>
            <person name="Li W."/>
            <person name="Chen H.Y."/>
            <person name="Chen S.E."/>
            <person name="Zhou L.G."/>
            <person name="Ni X.B."/>
            <person name="Tian J.H."/>
            <person name="Sheng Y."/>
            <person name="Liu T."/>
            <person name="Pan Y.S."/>
            <person name="Xia L.Y."/>
            <person name="Li J."/>
            <person name="Zhao F."/>
            <person name="Cao W.C."/>
        </authorList>
    </citation>
    <scope>NUCLEOTIDE SEQUENCE [LARGE SCALE GENOMIC DNA]</scope>
    <source>
        <strain evidence="1">Iper-2018</strain>
    </source>
</reference>
<dbReference type="Proteomes" id="UP000805193">
    <property type="component" value="Unassembled WGS sequence"/>
</dbReference>
<sequence>MLAPSTIISARFHGWNQRESIQSVAGWGQGAGESVPGAERGLEAVTCVRADTEKDTTRAADQFRTPAERRDGRYLASAYPFNQPLFIYVYLSLTSLPARVIPMPDIAREGQPAGQPCRRTPGDSKADQRASPDGRGDTRGSKKPPRARSQAAPREPLVASAL</sequence>
<accession>A0AC60Q9D5</accession>
<proteinExistence type="predicted"/>